<evidence type="ECO:0000256" key="12">
    <source>
        <dbReference type="PIRSR" id="PIRSR006268-2"/>
    </source>
</evidence>
<comment type="cofactor">
    <cofactor evidence="12">
        <name>Mg(2+)</name>
        <dbReference type="ChEBI" id="CHEBI:18420"/>
    </cofactor>
    <cofactor evidence="12">
        <name>Mn(2+)</name>
        <dbReference type="ChEBI" id="CHEBI:29035"/>
    </cofactor>
    <text evidence="12">Magnesium. Can also use manganese.</text>
</comment>
<proteinExistence type="inferred from homology"/>
<gene>
    <name evidence="14" type="ORF">SAMN05661077_1719</name>
</gene>
<feature type="binding site" evidence="12">
    <location>
        <position position="299"/>
    </location>
    <ligand>
        <name>Mg(2+)</name>
        <dbReference type="ChEBI" id="CHEBI:18420"/>
    </ligand>
</feature>
<keyword evidence="13" id="KW-0732">Signal</keyword>
<dbReference type="Proteomes" id="UP000183104">
    <property type="component" value="Unassembled WGS sequence"/>
</dbReference>
<dbReference type="Pfam" id="PF02424">
    <property type="entry name" value="ApbE"/>
    <property type="match status" value="1"/>
</dbReference>
<evidence type="ECO:0000256" key="6">
    <source>
        <dbReference type="ARBA" id="ARBA00022723"/>
    </source>
</evidence>
<dbReference type="InterPro" id="IPR003374">
    <property type="entry name" value="ApbE-like_sf"/>
</dbReference>
<dbReference type="SUPFAM" id="SSF143631">
    <property type="entry name" value="ApbE-like"/>
    <property type="match status" value="1"/>
</dbReference>
<dbReference type="EC" id="2.7.1.180" evidence="2 11"/>
<evidence type="ECO:0000256" key="3">
    <source>
        <dbReference type="ARBA" id="ARBA00016337"/>
    </source>
</evidence>
<name>A0A1G5EP90_9GAMM</name>
<keyword evidence="13" id="KW-1003">Cell membrane</keyword>
<organism evidence="14 15">
    <name type="scientific">Thiohalorhabdus denitrificans</name>
    <dbReference type="NCBI Taxonomy" id="381306"/>
    <lineage>
        <taxon>Bacteria</taxon>
        <taxon>Pseudomonadati</taxon>
        <taxon>Pseudomonadota</taxon>
        <taxon>Gammaproteobacteria</taxon>
        <taxon>Thiohalorhabdales</taxon>
        <taxon>Thiohalorhabdaceae</taxon>
        <taxon>Thiohalorhabdus</taxon>
    </lineage>
</organism>
<keyword evidence="5 11" id="KW-0808">Transferase</keyword>
<comment type="subcellular location">
    <subcellularLocation>
        <location evidence="13">Cell inner membrane</location>
        <topology evidence="13">Lipid-anchor</topology>
        <orientation evidence="13">Periplasmic side</orientation>
    </subcellularLocation>
</comment>
<evidence type="ECO:0000313" key="14">
    <source>
        <dbReference type="EMBL" id="SCY28827.1"/>
    </source>
</evidence>
<sequence>MHWFKGRPVHRGLAALVLAVAALAACDRAPEVHREQAFVLGTLVEITAAGASKEELGEAAGAAFREMRAIHNALTPTAEGNLLADFNGAAPGEWTALEGPLTGLIPRALAVQRASGNTFSPHLGRLVGLWGFREPPFPEEPPAEAAVEDLMDGGAGGEALELRRSDGLEARLTRPGAGLDLGGIAKGYAVDRAATKLKEHGVDNALINAGGDLRALGTRGNRPWRIGIRDPRDRERVLAVVALRDGEAIVTSGDYERSFTHDGRRYHHLLDPATGRPARRARQATVMGPRATETDAWSTALFVAGARGLERLGARQPGLVIDAEGRAHANAAMEERLDWRAEGMAAP</sequence>
<dbReference type="GO" id="GO:0046872">
    <property type="term" value="F:metal ion binding"/>
    <property type="evidence" value="ECO:0007669"/>
    <property type="project" value="UniProtKB-UniRule"/>
</dbReference>
<keyword evidence="7 11" id="KW-0274">FAD</keyword>
<dbReference type="PIRSF" id="PIRSF006268">
    <property type="entry name" value="ApbE"/>
    <property type="match status" value="1"/>
</dbReference>
<dbReference type="RefSeq" id="WP_074471358.1">
    <property type="nucleotide sequence ID" value="NZ_FMUN01000004.1"/>
</dbReference>
<keyword evidence="6 11" id="KW-0479">Metal-binding</keyword>
<dbReference type="GO" id="GO:0016740">
    <property type="term" value="F:transferase activity"/>
    <property type="evidence" value="ECO:0007669"/>
    <property type="project" value="UniProtKB-UniRule"/>
</dbReference>
<feature type="binding site" evidence="12">
    <location>
        <position position="295"/>
    </location>
    <ligand>
        <name>Mg(2+)</name>
        <dbReference type="ChEBI" id="CHEBI:18420"/>
    </ligand>
</feature>
<comment type="similarity">
    <text evidence="1 11 13">Belongs to the ApbE family.</text>
</comment>
<accession>A0A1G5EP90</accession>
<evidence type="ECO:0000256" key="4">
    <source>
        <dbReference type="ARBA" id="ARBA00022630"/>
    </source>
</evidence>
<evidence type="ECO:0000256" key="9">
    <source>
        <dbReference type="ARBA" id="ARBA00031306"/>
    </source>
</evidence>
<evidence type="ECO:0000256" key="5">
    <source>
        <dbReference type="ARBA" id="ARBA00022679"/>
    </source>
</evidence>
<dbReference type="STRING" id="381306.AN478_02595"/>
<dbReference type="PANTHER" id="PTHR30040:SF2">
    <property type="entry name" value="FAD:PROTEIN FMN TRANSFERASE"/>
    <property type="match status" value="1"/>
</dbReference>
<protein>
    <recommendedName>
        <fullName evidence="3 11">FAD:protein FMN transferase</fullName>
        <ecNumber evidence="2 11">2.7.1.180</ecNumber>
    </recommendedName>
    <alternativeName>
        <fullName evidence="9 11">Flavin transferase</fullName>
    </alternativeName>
</protein>
<evidence type="ECO:0000256" key="7">
    <source>
        <dbReference type="ARBA" id="ARBA00022827"/>
    </source>
</evidence>
<feature type="chain" id="PRO_5010006514" description="FAD:protein FMN transferase" evidence="13">
    <location>
        <begin position="25"/>
        <end position="347"/>
    </location>
</feature>
<dbReference type="AlphaFoldDB" id="A0A1G5EP90"/>
<comment type="function">
    <text evidence="13">Flavin transferase that catalyzes the transfer of the FMN moiety of FAD and its covalent binding to the hydroxyl group of a threonine residue in a target flavoprotein.</text>
</comment>
<evidence type="ECO:0000256" key="1">
    <source>
        <dbReference type="ARBA" id="ARBA00008282"/>
    </source>
</evidence>
<evidence type="ECO:0000256" key="13">
    <source>
        <dbReference type="RuleBase" id="RU363002"/>
    </source>
</evidence>
<dbReference type="InterPro" id="IPR024932">
    <property type="entry name" value="ApbE"/>
</dbReference>
<reference evidence="15" key="1">
    <citation type="submission" date="2016-10" db="EMBL/GenBank/DDBJ databases">
        <authorList>
            <person name="Varghese N."/>
        </authorList>
    </citation>
    <scope>NUCLEOTIDE SEQUENCE [LARGE SCALE GENOMIC DNA]</scope>
    <source>
        <strain evidence="15">HL 19</strain>
    </source>
</reference>
<evidence type="ECO:0000313" key="15">
    <source>
        <dbReference type="Proteomes" id="UP000183104"/>
    </source>
</evidence>
<keyword evidence="13" id="KW-0472">Membrane</keyword>
<feature type="signal peptide" evidence="13">
    <location>
        <begin position="1"/>
        <end position="24"/>
    </location>
</feature>
<evidence type="ECO:0000256" key="11">
    <source>
        <dbReference type="PIRNR" id="PIRNR006268"/>
    </source>
</evidence>
<keyword evidence="13" id="KW-0997">Cell inner membrane</keyword>
<keyword evidence="13 14" id="KW-0449">Lipoprotein</keyword>
<comment type="catalytic activity">
    <reaction evidence="10 11 13">
        <text>L-threonyl-[protein] + FAD = FMN-L-threonyl-[protein] + AMP + H(+)</text>
        <dbReference type="Rhea" id="RHEA:36847"/>
        <dbReference type="Rhea" id="RHEA-COMP:11060"/>
        <dbReference type="Rhea" id="RHEA-COMP:11061"/>
        <dbReference type="ChEBI" id="CHEBI:15378"/>
        <dbReference type="ChEBI" id="CHEBI:30013"/>
        <dbReference type="ChEBI" id="CHEBI:57692"/>
        <dbReference type="ChEBI" id="CHEBI:74257"/>
        <dbReference type="ChEBI" id="CHEBI:456215"/>
        <dbReference type="EC" id="2.7.1.180"/>
    </reaction>
</comment>
<dbReference type="PANTHER" id="PTHR30040">
    <property type="entry name" value="THIAMINE BIOSYNTHESIS LIPOPROTEIN APBE"/>
    <property type="match status" value="1"/>
</dbReference>
<keyword evidence="8 11" id="KW-0460">Magnesium</keyword>
<evidence type="ECO:0000256" key="8">
    <source>
        <dbReference type="ARBA" id="ARBA00022842"/>
    </source>
</evidence>
<evidence type="ECO:0000256" key="10">
    <source>
        <dbReference type="ARBA" id="ARBA00048540"/>
    </source>
</evidence>
<dbReference type="Gene3D" id="3.10.520.10">
    <property type="entry name" value="ApbE-like domains"/>
    <property type="match status" value="1"/>
</dbReference>
<evidence type="ECO:0000256" key="2">
    <source>
        <dbReference type="ARBA" id="ARBA00011955"/>
    </source>
</evidence>
<dbReference type="PROSITE" id="PS51257">
    <property type="entry name" value="PROKAR_LIPOPROTEIN"/>
    <property type="match status" value="1"/>
</dbReference>
<dbReference type="EMBL" id="FMUN01000004">
    <property type="protein sequence ID" value="SCY28827.1"/>
    <property type="molecule type" value="Genomic_DNA"/>
</dbReference>
<dbReference type="GO" id="GO:0005886">
    <property type="term" value="C:plasma membrane"/>
    <property type="evidence" value="ECO:0007669"/>
    <property type="project" value="UniProtKB-SubCell"/>
</dbReference>
<feature type="binding site" evidence="12">
    <location>
        <position position="183"/>
    </location>
    <ligand>
        <name>Mg(2+)</name>
        <dbReference type="ChEBI" id="CHEBI:18420"/>
    </ligand>
</feature>
<keyword evidence="4 11" id="KW-0285">Flavoprotein</keyword>
<keyword evidence="15" id="KW-1185">Reference proteome</keyword>
<dbReference type="OrthoDB" id="9778595at2"/>